<dbReference type="Proteomes" id="UP001374579">
    <property type="component" value="Unassembled WGS sequence"/>
</dbReference>
<feature type="region of interest" description="Disordered" evidence="2">
    <location>
        <begin position="280"/>
        <end position="378"/>
    </location>
</feature>
<evidence type="ECO:0000256" key="1">
    <source>
        <dbReference type="ARBA" id="ARBA00004141"/>
    </source>
</evidence>
<keyword evidence="3" id="KW-0472">Membrane</keyword>
<feature type="transmembrane region" description="Helical" evidence="3">
    <location>
        <begin position="180"/>
        <end position="202"/>
    </location>
</feature>
<feature type="compositionally biased region" description="Basic and acidic residues" evidence="2">
    <location>
        <begin position="282"/>
        <end position="293"/>
    </location>
</feature>
<keyword evidence="3" id="KW-0812">Transmembrane</keyword>
<feature type="transmembrane region" description="Helical" evidence="3">
    <location>
        <begin position="861"/>
        <end position="880"/>
    </location>
</feature>
<feature type="compositionally biased region" description="Low complexity" evidence="2">
    <location>
        <begin position="630"/>
        <end position="641"/>
    </location>
</feature>
<feature type="transmembrane region" description="Helical" evidence="3">
    <location>
        <begin position="144"/>
        <end position="173"/>
    </location>
</feature>
<feature type="transmembrane region" description="Helical" evidence="3">
    <location>
        <begin position="120"/>
        <end position="138"/>
    </location>
</feature>
<feature type="transmembrane region" description="Helical" evidence="3">
    <location>
        <begin position="796"/>
        <end position="822"/>
    </location>
</feature>
<comment type="caution">
    <text evidence="5">The sequence shown here is derived from an EMBL/GenBank/DDBJ whole genome shotgun (WGS) entry which is preliminary data.</text>
</comment>
<name>A0AAN9AIT5_9CAEN</name>
<reference evidence="5 6" key="1">
    <citation type="submission" date="2024-02" db="EMBL/GenBank/DDBJ databases">
        <title>Chromosome-scale genome assembly of the rough periwinkle Littorina saxatilis.</title>
        <authorList>
            <person name="De Jode A."/>
            <person name="Faria R."/>
            <person name="Formenti G."/>
            <person name="Sims Y."/>
            <person name="Smith T.P."/>
            <person name="Tracey A."/>
            <person name="Wood J.M.D."/>
            <person name="Zagrodzka Z.B."/>
            <person name="Johannesson K."/>
            <person name="Butlin R.K."/>
            <person name="Leder E.H."/>
        </authorList>
    </citation>
    <scope>NUCLEOTIDE SEQUENCE [LARGE SCALE GENOMIC DNA]</scope>
    <source>
        <strain evidence="5">Snail1</strain>
        <tissue evidence="5">Muscle</tissue>
    </source>
</reference>
<dbReference type="InterPro" id="IPR020846">
    <property type="entry name" value="MFS_dom"/>
</dbReference>
<dbReference type="Gene3D" id="1.20.1250.20">
    <property type="entry name" value="MFS general substrate transporter like domains"/>
    <property type="match status" value="2"/>
</dbReference>
<feature type="transmembrane region" description="Helical" evidence="3">
    <location>
        <begin position="770"/>
        <end position="790"/>
    </location>
</feature>
<feature type="region of interest" description="Disordered" evidence="2">
    <location>
        <begin position="603"/>
        <end position="642"/>
    </location>
</feature>
<feature type="domain" description="Major facilitator superfamily (MFS) profile" evidence="4">
    <location>
        <begin position="704"/>
        <end position="897"/>
    </location>
</feature>
<evidence type="ECO:0000256" key="2">
    <source>
        <dbReference type="SAM" id="MobiDB-lite"/>
    </source>
</evidence>
<dbReference type="InterPro" id="IPR011701">
    <property type="entry name" value="MFS"/>
</dbReference>
<gene>
    <name evidence="5" type="ORF">V1264_021714</name>
</gene>
<keyword evidence="3" id="KW-1133">Transmembrane helix</keyword>
<feature type="compositionally biased region" description="Basic and acidic residues" evidence="2">
    <location>
        <begin position="367"/>
        <end position="378"/>
    </location>
</feature>
<feature type="compositionally biased region" description="Basic and acidic residues" evidence="2">
    <location>
        <begin position="346"/>
        <end position="358"/>
    </location>
</feature>
<feature type="transmembrane region" description="Helical" evidence="3">
    <location>
        <begin position="704"/>
        <end position="721"/>
    </location>
</feature>
<evidence type="ECO:0000313" key="5">
    <source>
        <dbReference type="EMBL" id="KAK7087697.1"/>
    </source>
</evidence>
<comment type="subcellular location">
    <subcellularLocation>
        <location evidence="1">Membrane</location>
        <topology evidence="1">Multi-pass membrane protein</topology>
    </subcellularLocation>
</comment>
<evidence type="ECO:0000313" key="6">
    <source>
        <dbReference type="Proteomes" id="UP001374579"/>
    </source>
</evidence>
<feature type="transmembrane region" description="Helical" evidence="3">
    <location>
        <begin position="741"/>
        <end position="758"/>
    </location>
</feature>
<protein>
    <recommendedName>
        <fullName evidence="4">Major facilitator superfamily (MFS) profile domain-containing protein</fullName>
    </recommendedName>
</protein>
<keyword evidence="6" id="KW-1185">Reference proteome</keyword>
<feature type="compositionally biased region" description="Polar residues" evidence="2">
    <location>
        <begin position="9"/>
        <end position="39"/>
    </location>
</feature>
<feature type="compositionally biased region" description="Polar residues" evidence="2">
    <location>
        <begin position="312"/>
        <end position="345"/>
    </location>
</feature>
<dbReference type="GO" id="GO:0016020">
    <property type="term" value="C:membrane"/>
    <property type="evidence" value="ECO:0007669"/>
    <property type="project" value="UniProtKB-SubCell"/>
</dbReference>
<accession>A0AAN9AIT5</accession>
<feature type="transmembrane region" description="Helical" evidence="3">
    <location>
        <begin position="92"/>
        <end position="113"/>
    </location>
</feature>
<feature type="region of interest" description="Disordered" evidence="2">
    <location>
        <begin position="1"/>
        <end position="45"/>
    </location>
</feature>
<dbReference type="AlphaFoldDB" id="A0AAN9AIT5"/>
<feature type="transmembrane region" description="Helical" evidence="3">
    <location>
        <begin position="829"/>
        <end position="849"/>
    </location>
</feature>
<dbReference type="Pfam" id="PF07690">
    <property type="entry name" value="MFS_1"/>
    <property type="match status" value="2"/>
</dbReference>
<dbReference type="InterPro" id="IPR050327">
    <property type="entry name" value="Proton-linked_MCT"/>
</dbReference>
<dbReference type="PANTHER" id="PTHR11360:SF286">
    <property type="entry name" value="GH22266P"/>
    <property type="match status" value="1"/>
</dbReference>
<evidence type="ECO:0000259" key="4">
    <source>
        <dbReference type="PROSITE" id="PS50850"/>
    </source>
</evidence>
<feature type="transmembrane region" description="Helical" evidence="3">
    <location>
        <begin position="50"/>
        <end position="80"/>
    </location>
</feature>
<dbReference type="PROSITE" id="PS50850">
    <property type="entry name" value="MFS"/>
    <property type="match status" value="1"/>
</dbReference>
<organism evidence="5 6">
    <name type="scientific">Littorina saxatilis</name>
    <dbReference type="NCBI Taxonomy" id="31220"/>
    <lineage>
        <taxon>Eukaryota</taxon>
        <taxon>Metazoa</taxon>
        <taxon>Spiralia</taxon>
        <taxon>Lophotrochozoa</taxon>
        <taxon>Mollusca</taxon>
        <taxon>Gastropoda</taxon>
        <taxon>Caenogastropoda</taxon>
        <taxon>Littorinimorpha</taxon>
        <taxon>Littorinoidea</taxon>
        <taxon>Littorinidae</taxon>
        <taxon>Littorina</taxon>
    </lineage>
</organism>
<dbReference type="InterPro" id="IPR036259">
    <property type="entry name" value="MFS_trans_sf"/>
</dbReference>
<dbReference type="SUPFAM" id="SSF103473">
    <property type="entry name" value="MFS general substrate transporter"/>
    <property type="match status" value="2"/>
</dbReference>
<feature type="transmembrane region" description="Helical" evidence="3">
    <location>
        <begin position="209"/>
        <end position="228"/>
    </location>
</feature>
<dbReference type="GO" id="GO:0008028">
    <property type="term" value="F:monocarboxylic acid transmembrane transporter activity"/>
    <property type="evidence" value="ECO:0007669"/>
    <property type="project" value="TreeGrafter"/>
</dbReference>
<dbReference type="PANTHER" id="PTHR11360">
    <property type="entry name" value="MONOCARBOXYLATE TRANSPORTER"/>
    <property type="match status" value="1"/>
</dbReference>
<dbReference type="EMBL" id="JBAMIC010004070">
    <property type="protein sequence ID" value="KAK7087697.1"/>
    <property type="molecule type" value="Genomic_DNA"/>
</dbReference>
<evidence type="ECO:0000256" key="3">
    <source>
        <dbReference type="SAM" id="Phobius"/>
    </source>
</evidence>
<sequence length="897" mass="97914">MEEGKANDNTDNQNLNHPQSLSQNSPEPNEDSLVSNPQPRTGRHETVDGGWGWVVVFASFFIAAVVDGVGFSMGIFFTTFEREFGTTKMQTSLVSATLNGVCLIVGPLVSVFVTRYGCRGVAMFGSVLGAVAFVVSTFSPSIEVLIITYGLIGGLGLGFLYQPAIVIVGYYFLKRRALALGVTNCGSGVGAFAFAPLFYFLIETFSWKVATYFSASMVLLCVCACATFRPIQTQLSKCLSHRSLHKRISLESYEMNILVRASEPQRDALEEELLRKAMLSQSKEKHISTREDPSAEIGGGDGAGDAERFDTNENNDTIETIASSSVDTKVSAPQNSSGNTFSETTFIKKKDSSKESMTSRKNRTQHSGRDLTIREKRTTYTDNTLSRRRGNSIIAKIATSLGSLDVLQSEQGQGSVKQIEAASLSKESYSKRNLLEGKASHNKVSCSTKSSIDSHMGRCLTQRRSNSILSKIATSPGSLPDKANTFTSSRVNVQASQASKNETENKMARCTKHAAGGTETSEQCFTATRKDENADQNEIAAMRHVIQNYPLEEAMTRIESETSLKNIYKDRMNLQTSASMPGDIEVHTPQTKRDIKFLAKEIASSSMTEKENRKHSQHQRRKQHNTDVPSMSRSSSSVSRMNTNYNRTSDSIILAKIATSLGSLDTAATRGGEEHASTSRVTRNVRGFVWEPLKPSVTLMKRPCFVLFSIVCFLISIGMYVPTTFLPHVGEECHIASSKAALLISVVGIGNVVARLAVGPIVDRYPGATMHLNNGALLLAGGMTCLVPMYTHYPALVVYSFFFGASMGVYVAVQVVILIDLLGLNELTAAFGLANMYHGIGVLIGPPLAGYVWDSSGNVHYLFYVIGSIMTLSGIISLPLQRISSWEIRRRDRVSAL</sequence>
<proteinExistence type="predicted"/>